<dbReference type="EMBL" id="NIZV01000254">
    <property type="protein sequence ID" value="RSL97474.1"/>
    <property type="molecule type" value="Genomic_DNA"/>
</dbReference>
<feature type="compositionally biased region" description="Basic residues" evidence="1">
    <location>
        <begin position="241"/>
        <end position="250"/>
    </location>
</feature>
<evidence type="ECO:0000313" key="2">
    <source>
        <dbReference type="EMBL" id="RSL97474.1"/>
    </source>
</evidence>
<evidence type="ECO:0000313" key="3">
    <source>
        <dbReference type="Proteomes" id="UP000288429"/>
    </source>
</evidence>
<sequence length="763" mass="85849">MESIEDLRRQLEEERRQLEEERRDAKRPRVAQDRTNNRSRNEQLARQNEQLARQNEQLARQNEQLAIASRLQTVQQYLEACHALDISARVITAASYTTQGNTTEPVGRIFPRRIVPWDDFAAQQEDIWDALSTSNSFFSNTIFPSQHQMEYVRSQLRPISSEVGLQNFESNIVESAVERLIQAASTDALLRRQLGIRGTVTFESHTNLGDDQDGISESMEQMSLGSNDAPSVATPNPRAAPRARRKARGKGNRADQFCIYRTSDGQNFPSVAIEYKAPHKLSVDEVVTGLESAIEPERDVINQDGEGFPFFARRLAAAVVTQLFSYMIGKGIQYGYVCTGQAFIFLHISDDPSTVYYSICIPKLDVIDDDETRLHRTAVAQVFAFTLQALRSPPPPESWHDEADRLGTWAVEYDKILHSIPAEERRGKGKRSPGSSYKPQRWKGFNRSPIRTRSRTTCQDTDLDTAGTDDEDPPSPSPGPRSSESISEPTAVAKSEDRVSDEGKSRGQGSTQKQNIQSRPFCTQACLKGLAHGGPLDDNCPNLESHGQKHIDRHSFLRLVRDQLAKDRGRDADCVSMNRSGARGSMFKVRLTSHGYTVIAKGMESLDRKLLQHENAMYDRLVDIQGKYIPVCLGSIQLIRPCHYDGGVYSHFMFLGWAGWPLFEHSGCLDETEVADGVAKIFTAIHKLRVLHHDAEPRNILCDENGKLMAVDLERAEFQGRPPLGDISPNNLIRKRKRGFKLPRDDFAQELANAVEKCCQLIR</sequence>
<organism evidence="2 3">
    <name type="scientific">Fusarium ambrosium</name>
    <dbReference type="NCBI Taxonomy" id="131363"/>
    <lineage>
        <taxon>Eukaryota</taxon>
        <taxon>Fungi</taxon>
        <taxon>Dikarya</taxon>
        <taxon>Ascomycota</taxon>
        <taxon>Pezizomycotina</taxon>
        <taxon>Sordariomycetes</taxon>
        <taxon>Hypocreomycetidae</taxon>
        <taxon>Hypocreales</taxon>
        <taxon>Nectriaceae</taxon>
        <taxon>Fusarium</taxon>
        <taxon>Fusarium solani species complex</taxon>
    </lineage>
</organism>
<protein>
    <recommendedName>
        <fullName evidence="4">Protein kinase domain-containing protein</fullName>
    </recommendedName>
</protein>
<feature type="compositionally biased region" description="Basic and acidic residues" evidence="1">
    <location>
        <begin position="494"/>
        <end position="505"/>
    </location>
</feature>
<feature type="compositionally biased region" description="Low complexity" evidence="1">
    <location>
        <begin position="480"/>
        <end position="489"/>
    </location>
</feature>
<comment type="caution">
    <text evidence="2">The sequence shown here is derived from an EMBL/GenBank/DDBJ whole genome shotgun (WGS) entry which is preliminary data.</text>
</comment>
<reference evidence="2 3" key="1">
    <citation type="submission" date="2017-06" db="EMBL/GenBank/DDBJ databases">
        <title>Cmopartive genomic analysis of Ambrosia Fusariam Clade fungi.</title>
        <authorList>
            <person name="Stajich J.E."/>
            <person name="Carrillo J."/>
            <person name="Kijimoto T."/>
            <person name="Eskalen A."/>
            <person name="O'Donnell K."/>
            <person name="Kasson M."/>
        </authorList>
    </citation>
    <scope>NUCLEOTIDE SEQUENCE [LARGE SCALE GENOMIC DNA]</scope>
    <source>
        <strain evidence="2 3">NRRL 20438</strain>
    </source>
</reference>
<name>A0A428T626_9HYPO</name>
<dbReference type="Proteomes" id="UP000288429">
    <property type="component" value="Unassembled WGS sequence"/>
</dbReference>
<feature type="compositionally biased region" description="Acidic residues" evidence="1">
    <location>
        <begin position="461"/>
        <end position="473"/>
    </location>
</feature>
<feature type="compositionally biased region" description="Basic and acidic residues" evidence="1">
    <location>
        <begin position="1"/>
        <end position="24"/>
    </location>
</feature>
<dbReference type="AlphaFoldDB" id="A0A428T626"/>
<feature type="compositionally biased region" description="Basic and acidic residues" evidence="1">
    <location>
        <begin position="30"/>
        <end position="43"/>
    </location>
</feature>
<proteinExistence type="predicted"/>
<feature type="region of interest" description="Disordered" evidence="1">
    <location>
        <begin position="1"/>
        <end position="46"/>
    </location>
</feature>
<feature type="region of interest" description="Disordered" evidence="1">
    <location>
        <begin position="421"/>
        <end position="516"/>
    </location>
</feature>
<keyword evidence="3" id="KW-1185">Reference proteome</keyword>
<feature type="compositionally biased region" description="Polar residues" evidence="1">
    <location>
        <begin position="449"/>
        <end position="460"/>
    </location>
</feature>
<evidence type="ECO:0000256" key="1">
    <source>
        <dbReference type="SAM" id="MobiDB-lite"/>
    </source>
</evidence>
<feature type="compositionally biased region" description="Polar residues" evidence="1">
    <location>
        <begin position="507"/>
        <end position="516"/>
    </location>
</feature>
<dbReference type="SUPFAM" id="SSF56112">
    <property type="entry name" value="Protein kinase-like (PK-like)"/>
    <property type="match status" value="1"/>
</dbReference>
<feature type="region of interest" description="Disordered" evidence="1">
    <location>
        <begin position="221"/>
        <end position="250"/>
    </location>
</feature>
<gene>
    <name evidence="2" type="ORF">CDV31_013026</name>
</gene>
<dbReference type="InterPro" id="IPR011009">
    <property type="entry name" value="Kinase-like_dom_sf"/>
</dbReference>
<evidence type="ECO:0008006" key="4">
    <source>
        <dbReference type="Google" id="ProtNLM"/>
    </source>
</evidence>
<accession>A0A428T626</accession>